<evidence type="ECO:0000256" key="1">
    <source>
        <dbReference type="ARBA" id="ARBA00004147"/>
    </source>
</evidence>
<dbReference type="GO" id="GO:0075732">
    <property type="term" value="P:viral penetration into host nucleus"/>
    <property type="evidence" value="ECO:0007669"/>
    <property type="project" value="UniProtKB-KW"/>
</dbReference>
<keyword evidence="9" id="KW-0945">Host-virus interaction</keyword>
<evidence type="ECO:0000256" key="7">
    <source>
        <dbReference type="ARBA" id="ARBA00022561"/>
    </source>
</evidence>
<keyword evidence="7" id="KW-0167">Capsid protein</keyword>
<evidence type="ECO:0000256" key="19">
    <source>
        <dbReference type="ARBA" id="ARBA00031336"/>
    </source>
</evidence>
<feature type="region of interest" description="Disordered" evidence="21">
    <location>
        <begin position="241"/>
        <end position="260"/>
    </location>
</feature>
<evidence type="ECO:0000256" key="4">
    <source>
        <dbReference type="ARBA" id="ARBA00018091"/>
    </source>
</evidence>
<protein>
    <recommendedName>
        <fullName evidence="4">Capsid protein</fullName>
    </recommendedName>
    <alternativeName>
        <fullName evidence="18">CA1</fullName>
    </alternativeName>
    <alternativeName>
        <fullName evidence="19">Coat protein</fullName>
    </alternativeName>
</protein>
<keyword evidence="8" id="KW-1048">Host nucleus</keyword>
<evidence type="ECO:0000256" key="11">
    <source>
        <dbReference type="ARBA" id="ARBA00022804"/>
    </source>
</evidence>
<evidence type="ECO:0000256" key="21">
    <source>
        <dbReference type="SAM" id="MobiDB-lite"/>
    </source>
</evidence>
<dbReference type="EMBL" id="HM134240">
    <property type="protein sequence ID" value="ADJ18278.1"/>
    <property type="molecule type" value="Genomic_DNA"/>
</dbReference>
<evidence type="ECO:0000256" key="6">
    <source>
        <dbReference type="ARBA" id="ARBA00022524"/>
    </source>
</evidence>
<name>D9IC61_9VIRU</name>
<keyword evidence="6" id="KW-1163">Viral penetration into host nucleus</keyword>
<evidence type="ECO:0000256" key="13">
    <source>
        <dbReference type="ARBA" id="ARBA00022890"/>
    </source>
</evidence>
<comment type="similarity">
    <text evidence="3">Belongs to the gyrovirus capsid protein family.</text>
</comment>
<accession>D9IC61</accession>
<keyword evidence="15" id="KW-0238">DNA-binding</keyword>
<evidence type="ECO:0000256" key="16">
    <source>
        <dbReference type="ARBA" id="ARBA00023296"/>
    </source>
</evidence>
<evidence type="ECO:0000313" key="22">
    <source>
        <dbReference type="EMBL" id="ADJ18278.1"/>
    </source>
</evidence>
<evidence type="ECO:0000256" key="18">
    <source>
        <dbReference type="ARBA" id="ARBA00030635"/>
    </source>
</evidence>
<keyword evidence="14" id="KW-0426">Late protein</keyword>
<proteinExistence type="inferred from homology"/>
<evidence type="ECO:0000256" key="3">
    <source>
        <dbReference type="ARBA" id="ARBA00010628"/>
    </source>
</evidence>
<keyword evidence="16" id="KW-1160">Virus entry into host cell</keyword>
<keyword evidence="13" id="KW-1164">Virus endocytosis by host</keyword>
<dbReference type="GO" id="GO:0019062">
    <property type="term" value="P:virion attachment to host cell"/>
    <property type="evidence" value="ECO:0007669"/>
    <property type="project" value="UniProtKB-KW"/>
</dbReference>
<dbReference type="GO" id="GO:0075509">
    <property type="term" value="P:endocytosis involved in viral entry into host cell"/>
    <property type="evidence" value="ECO:0007669"/>
    <property type="project" value="UniProtKB-KW"/>
</dbReference>
<sequence length="455" mass="51896">MARRARRPRGRFYAFRRGRWHHLKRLRRRYKFRHRRRQRYRRRAFRKAFHNPRPGTYSVRLPNPQSTMTIRFQGVIFLTEGLILPKNSTAGGYADHMYGARVAKISVNLKEFLLAPMNLTYVSKLGGPIAGELIADGSKSQAAENWPNCWLPLDNNVPSATPSAWWRWALMMMQPTDSCRFFNHPKQMTLQDMGRMFGGWHLFRHIETRFQLLATKNEGSFSPVASLLSQGEYLTRRDDVKYSSDHQNRRRKGEQPMTGGIAYATGKMRPDEQQYPAMPPDPPIITSTTAQGTQVRCMNSTQAWWSWDTYMSLATLTALGAQWSFPPGQRSVSRRSFNHHKARGAGDPKGQRWPPVVPLGMETIIDSYMGAPASEIDKNFFTLYVAQGTNQSQQYKFSAATYPLKEPVMKSDSWALVSVHFVKQLAITKLPSPWYVICAKAICSVGSEHKKGGGG</sequence>
<evidence type="ECO:0000256" key="10">
    <source>
        <dbReference type="ARBA" id="ARBA00022595"/>
    </source>
</evidence>
<dbReference type="GO" id="GO:0042025">
    <property type="term" value="C:host cell nucleus"/>
    <property type="evidence" value="ECO:0007669"/>
    <property type="project" value="UniProtKB-SubCell"/>
</dbReference>
<evidence type="ECO:0000256" key="17">
    <source>
        <dbReference type="ARBA" id="ARBA00025551"/>
    </source>
</evidence>
<evidence type="ECO:0000256" key="8">
    <source>
        <dbReference type="ARBA" id="ARBA00022562"/>
    </source>
</evidence>
<evidence type="ECO:0000256" key="15">
    <source>
        <dbReference type="ARBA" id="ARBA00023125"/>
    </source>
</evidence>
<evidence type="ECO:0000256" key="14">
    <source>
        <dbReference type="ARBA" id="ARBA00022921"/>
    </source>
</evidence>
<evidence type="ECO:0000256" key="2">
    <source>
        <dbReference type="ARBA" id="ARBA00004328"/>
    </source>
</evidence>
<evidence type="ECO:0000256" key="20">
    <source>
        <dbReference type="ARBA" id="ARBA00046371"/>
    </source>
</evidence>
<keyword evidence="10" id="KW-1162">Viral penetration into host cytoplasm</keyword>
<dbReference type="Pfam" id="PF04162">
    <property type="entry name" value="Gyro_capsid"/>
    <property type="match status" value="1"/>
</dbReference>
<evidence type="ECO:0000256" key="9">
    <source>
        <dbReference type="ARBA" id="ARBA00022581"/>
    </source>
</evidence>
<dbReference type="InterPro" id="IPR007291">
    <property type="entry name" value="Capsid_protein"/>
</dbReference>
<dbReference type="GO" id="GO:0043657">
    <property type="term" value="C:host cell"/>
    <property type="evidence" value="ECO:0007669"/>
    <property type="project" value="GOC"/>
</dbReference>
<reference evidence="22" key="1">
    <citation type="submission" date="2010-04" db="EMBL/GenBank/DDBJ databases">
        <title>Gene Cloning and Sequencing of Chicken Anemia Virus (CAV) Isolated From Beijing.</title>
        <authorList>
            <person name="Su X."/>
            <person name="Yang B."/>
            <person name="Zhou H.Z."/>
            <person name="Sun D.D."/>
            <person name="Zeng Z.C."/>
            <person name="Sun J.G."/>
            <person name="Chen X.L."/>
        </authorList>
    </citation>
    <scope>NUCLEOTIDE SEQUENCE</scope>
</reference>
<dbReference type="GO" id="GO:0039615">
    <property type="term" value="C:T=1 icosahedral viral capsid"/>
    <property type="evidence" value="ECO:0007669"/>
    <property type="project" value="UniProtKB-KW"/>
</dbReference>
<comment type="subunit">
    <text evidence="20">Homomultimer. Interacts with Rep; this interaction relocates Rep into the nucleus.</text>
</comment>
<keyword evidence="12" id="KW-0946">Virion</keyword>
<keyword evidence="11" id="KW-1161">Viral attachment to host cell</keyword>
<comment type="function">
    <text evidence="17">Self-assembles to form the virion icosahedral capsid with a T=1 symmetry. This very small capsid (25 nm in diameter) allows the virus to be very stable in the environment and resistant to some disinfectants, including detergents. Essential for the initial attachment to host receptors. After attachment, the virus is endocytosed and traffics to the nucleus. The capsid protein binds and transports the viral genome and Rep across the nuclear envelope.</text>
</comment>
<evidence type="ECO:0000256" key="5">
    <source>
        <dbReference type="ARBA" id="ARBA00022431"/>
    </source>
</evidence>
<keyword evidence="5" id="KW-1140">T=1 icosahedral capsid protein</keyword>
<comment type="subcellular location">
    <subcellularLocation>
        <location evidence="1">Host nucleus</location>
    </subcellularLocation>
    <subcellularLocation>
        <location evidence="2">Virion</location>
    </subcellularLocation>
</comment>
<evidence type="ECO:0000256" key="12">
    <source>
        <dbReference type="ARBA" id="ARBA00022844"/>
    </source>
</evidence>
<dbReference type="GO" id="GO:0003677">
    <property type="term" value="F:DNA binding"/>
    <property type="evidence" value="ECO:0007669"/>
    <property type="project" value="UniProtKB-KW"/>
</dbReference>
<organism evidence="22">
    <name type="scientific">Chicken anemia virus</name>
    <dbReference type="NCBI Taxonomy" id="12618"/>
    <lineage>
        <taxon>Viruses</taxon>
        <taxon>Monodnaviria</taxon>
        <taxon>Shotokuvirae</taxon>
        <taxon>Commensaviricota</taxon>
        <taxon>Cardeaviricetes</taxon>
        <taxon>Sanitavirales</taxon>
        <taxon>Anelloviridae</taxon>
        <taxon>Gyrovirus</taxon>
        <taxon>Gyrovirus chickenanemia</taxon>
    </lineage>
</organism>